<dbReference type="AlphaFoldDB" id="A0A914EJE5"/>
<dbReference type="WBParaSite" id="ACRNAN_scaffold8835.g13452.t1">
    <property type="protein sequence ID" value="ACRNAN_scaffold8835.g13452.t1"/>
    <property type="gene ID" value="ACRNAN_scaffold8835.g13452"/>
</dbReference>
<proteinExistence type="predicted"/>
<reference evidence="2" key="1">
    <citation type="submission" date="2022-11" db="UniProtKB">
        <authorList>
            <consortium name="WormBaseParasite"/>
        </authorList>
    </citation>
    <scope>IDENTIFICATION</scope>
</reference>
<evidence type="ECO:0000313" key="1">
    <source>
        <dbReference type="Proteomes" id="UP000887540"/>
    </source>
</evidence>
<sequence>MEYNHFDKDFNKFDVRTYEKRESLDGTAHYRATHRPSLTSNELHDAEILHEDFKKFEHAVKDKVVNATHKIGDKLHKLKEKFSSQEE</sequence>
<evidence type="ECO:0000313" key="2">
    <source>
        <dbReference type="WBParaSite" id="ACRNAN_scaffold8835.g13452.t1"/>
    </source>
</evidence>
<name>A0A914EJE5_9BILA</name>
<accession>A0A914EJE5</accession>
<protein>
    <submittedName>
        <fullName evidence="2">Uncharacterized protein</fullName>
    </submittedName>
</protein>
<keyword evidence="1" id="KW-1185">Reference proteome</keyword>
<dbReference type="Proteomes" id="UP000887540">
    <property type="component" value="Unplaced"/>
</dbReference>
<organism evidence="1 2">
    <name type="scientific">Acrobeloides nanus</name>
    <dbReference type="NCBI Taxonomy" id="290746"/>
    <lineage>
        <taxon>Eukaryota</taxon>
        <taxon>Metazoa</taxon>
        <taxon>Ecdysozoa</taxon>
        <taxon>Nematoda</taxon>
        <taxon>Chromadorea</taxon>
        <taxon>Rhabditida</taxon>
        <taxon>Tylenchina</taxon>
        <taxon>Cephalobomorpha</taxon>
        <taxon>Cephaloboidea</taxon>
        <taxon>Cephalobidae</taxon>
        <taxon>Acrobeloides</taxon>
    </lineage>
</organism>